<sequence length="212" mass="22772">MDVGLRERKKLETRRVLWETAIELFVERGFDNVAMAEIAAAANVSKTTVFNYFGSKEDLVLGPAEEHLDEPARVVRERAPGESPIAALRRHFLAALAERDAATGLSDQPNVLRVQGLITGTPALLSRLYTGAARGQQLLAAELATLVDAPTARLAAAQIAATRMVLTMENRDRILAGESADAVYPEAAARAALAFDLLDGGLAVLFHQVDQG</sequence>
<accession>A0ABM7M5C7</accession>
<evidence type="ECO:0000256" key="1">
    <source>
        <dbReference type="ARBA" id="ARBA00023015"/>
    </source>
</evidence>
<dbReference type="InterPro" id="IPR001647">
    <property type="entry name" value="HTH_TetR"/>
</dbReference>
<dbReference type="EMBL" id="AP023356">
    <property type="protein sequence ID" value="BCJ46805.1"/>
    <property type="molecule type" value="Genomic_DNA"/>
</dbReference>
<dbReference type="InterPro" id="IPR009057">
    <property type="entry name" value="Homeodomain-like_sf"/>
</dbReference>
<evidence type="ECO:0000256" key="4">
    <source>
        <dbReference type="PROSITE-ProRule" id="PRU00335"/>
    </source>
</evidence>
<reference evidence="6 7" key="1">
    <citation type="submission" date="2020-08" db="EMBL/GenBank/DDBJ databases">
        <title>Whole genome shotgun sequence of Actinoplanes ianthinogenes NBRC 13996.</title>
        <authorList>
            <person name="Komaki H."/>
            <person name="Tamura T."/>
        </authorList>
    </citation>
    <scope>NUCLEOTIDE SEQUENCE [LARGE SCALE GENOMIC DNA]</scope>
    <source>
        <strain evidence="6 7">NBRC 13996</strain>
    </source>
</reference>
<dbReference type="Proteomes" id="UP000676967">
    <property type="component" value="Chromosome"/>
</dbReference>
<evidence type="ECO:0000259" key="5">
    <source>
        <dbReference type="PROSITE" id="PS50977"/>
    </source>
</evidence>
<keyword evidence="7" id="KW-1185">Reference proteome</keyword>
<keyword evidence="2 4" id="KW-0238">DNA-binding</keyword>
<dbReference type="InterPro" id="IPR050109">
    <property type="entry name" value="HTH-type_TetR-like_transc_reg"/>
</dbReference>
<gene>
    <name evidence="6" type="ORF">Aiant_74620</name>
</gene>
<evidence type="ECO:0000256" key="2">
    <source>
        <dbReference type="ARBA" id="ARBA00023125"/>
    </source>
</evidence>
<dbReference type="Gene3D" id="1.10.357.10">
    <property type="entry name" value="Tetracycline Repressor, domain 2"/>
    <property type="match status" value="1"/>
</dbReference>
<name>A0ABM7M5C7_9ACTN</name>
<evidence type="ECO:0000256" key="3">
    <source>
        <dbReference type="ARBA" id="ARBA00023163"/>
    </source>
</evidence>
<evidence type="ECO:0000313" key="6">
    <source>
        <dbReference type="EMBL" id="BCJ46805.1"/>
    </source>
</evidence>
<dbReference type="PRINTS" id="PR00455">
    <property type="entry name" value="HTHTETR"/>
</dbReference>
<dbReference type="PANTHER" id="PTHR30055:SF234">
    <property type="entry name" value="HTH-TYPE TRANSCRIPTIONAL REGULATOR BETI"/>
    <property type="match status" value="1"/>
</dbReference>
<dbReference type="Pfam" id="PF00440">
    <property type="entry name" value="TetR_N"/>
    <property type="match status" value="1"/>
</dbReference>
<dbReference type="PROSITE" id="PS50977">
    <property type="entry name" value="HTH_TETR_2"/>
    <property type="match status" value="1"/>
</dbReference>
<evidence type="ECO:0000313" key="7">
    <source>
        <dbReference type="Proteomes" id="UP000676967"/>
    </source>
</evidence>
<proteinExistence type="predicted"/>
<protein>
    <submittedName>
        <fullName evidence="6">TetR family transcriptional regulator</fullName>
    </submittedName>
</protein>
<keyword evidence="1" id="KW-0805">Transcription regulation</keyword>
<organism evidence="6 7">
    <name type="scientific">Actinoplanes ianthinogenes</name>
    <dbReference type="NCBI Taxonomy" id="122358"/>
    <lineage>
        <taxon>Bacteria</taxon>
        <taxon>Bacillati</taxon>
        <taxon>Actinomycetota</taxon>
        <taxon>Actinomycetes</taxon>
        <taxon>Micromonosporales</taxon>
        <taxon>Micromonosporaceae</taxon>
        <taxon>Actinoplanes</taxon>
    </lineage>
</organism>
<keyword evidence="3" id="KW-0804">Transcription</keyword>
<dbReference type="PANTHER" id="PTHR30055">
    <property type="entry name" value="HTH-TYPE TRANSCRIPTIONAL REGULATOR RUTR"/>
    <property type="match status" value="1"/>
</dbReference>
<feature type="domain" description="HTH tetR-type" evidence="5">
    <location>
        <begin position="11"/>
        <end position="71"/>
    </location>
</feature>
<dbReference type="SUPFAM" id="SSF46689">
    <property type="entry name" value="Homeodomain-like"/>
    <property type="match status" value="1"/>
</dbReference>
<feature type="DNA-binding region" description="H-T-H motif" evidence="4">
    <location>
        <begin position="34"/>
        <end position="53"/>
    </location>
</feature>
<dbReference type="RefSeq" id="WP_189331624.1">
    <property type="nucleotide sequence ID" value="NZ_AP023356.1"/>
</dbReference>